<dbReference type="EMBL" id="CP024422">
    <property type="protein sequence ID" value="ATQ56859.1"/>
    <property type="molecule type" value="Genomic_DNA"/>
</dbReference>
<dbReference type="AlphaFoldDB" id="A0A2D2C358"/>
<dbReference type="Proteomes" id="UP000229314">
    <property type="component" value="Chromosome"/>
</dbReference>
<dbReference type="InterPro" id="IPR029149">
    <property type="entry name" value="Creatin/AminoP/Spt16_N"/>
</dbReference>
<accession>A0A2D2C358</accession>
<protein>
    <submittedName>
        <fullName evidence="3">Xaa-Pro aminopeptidase</fullName>
    </submittedName>
</protein>
<keyword evidence="3" id="KW-0378">Hydrolase</keyword>
<sequence>MTMTDDLTAAPPADLVQGCDAVFPQAEFAARLARLRRAILPLGVDAILLTGPENIFWACGRQTAGYFAFQALVVPLQGEPVLLVRQLETTGARASTWLRDIRAWQDGEDPARALAGLVADLGIRRLAVERDGWFVSQSLGARIAAALDGVALSDGSSVVEGLRAVKSPAELAAIRRAAGYAQAGLSAAIARCAAGTSENDLAAAMLSAAVLAGSEAMAMEPLVSSGPRSGVPHATWRRRVLCPGDPVFLELAASHDRYHAALMRSVWIGPPPAEARRMMDVALRALDAALAAMRPGVPCSLPHEAAQAVIDDAGYTAAFRKRIGYSMGTAFAPDWGEGAILSLFSGVGRELEPGMVFHLPATLRAYGAFTVGASETVIVTPTGIEILSDLPRSLCIR</sequence>
<name>A0A2D2C358_9RHOB</name>
<dbReference type="Pfam" id="PF01321">
    <property type="entry name" value="Creatinase_N"/>
    <property type="match status" value="1"/>
</dbReference>
<dbReference type="InterPro" id="IPR000994">
    <property type="entry name" value="Pept_M24"/>
</dbReference>
<dbReference type="RefSeq" id="WP_099649572.1">
    <property type="nucleotide sequence ID" value="NZ_CAJGAB010000014.1"/>
</dbReference>
<proteinExistence type="predicted"/>
<dbReference type="PANTHER" id="PTHR46112:SF3">
    <property type="entry name" value="AMINOPEPTIDASE YPDF"/>
    <property type="match status" value="1"/>
</dbReference>
<dbReference type="InterPro" id="IPR036005">
    <property type="entry name" value="Creatinase/aminopeptidase-like"/>
</dbReference>
<evidence type="ECO:0000313" key="4">
    <source>
        <dbReference type="Proteomes" id="UP000229314"/>
    </source>
</evidence>
<reference evidence="3 4" key="1">
    <citation type="submission" date="2017-10" db="EMBL/GenBank/DDBJ databases">
        <title>Complete genome sequence of Paracoccus yeei TT13 isolated from human skin.</title>
        <authorList>
            <person name="Lee K."/>
            <person name="Lim J.Y."/>
            <person name="Hwang I."/>
        </authorList>
    </citation>
    <scope>NUCLEOTIDE SEQUENCE [LARGE SCALE GENOMIC DNA]</scope>
    <source>
        <strain evidence="3 4">TT13</strain>
    </source>
</reference>
<evidence type="ECO:0000313" key="3">
    <source>
        <dbReference type="EMBL" id="ATQ56859.1"/>
    </source>
</evidence>
<evidence type="ECO:0000259" key="1">
    <source>
        <dbReference type="Pfam" id="PF00557"/>
    </source>
</evidence>
<dbReference type="Pfam" id="PF00557">
    <property type="entry name" value="Peptidase_M24"/>
    <property type="match status" value="1"/>
</dbReference>
<dbReference type="SUPFAM" id="SSF55920">
    <property type="entry name" value="Creatinase/aminopeptidase"/>
    <property type="match status" value="1"/>
</dbReference>
<organism evidence="3 4">
    <name type="scientific">Paracoccus yeei</name>
    <dbReference type="NCBI Taxonomy" id="147645"/>
    <lineage>
        <taxon>Bacteria</taxon>
        <taxon>Pseudomonadati</taxon>
        <taxon>Pseudomonadota</taxon>
        <taxon>Alphaproteobacteria</taxon>
        <taxon>Rhodobacterales</taxon>
        <taxon>Paracoccaceae</taxon>
        <taxon>Paracoccus</taxon>
    </lineage>
</organism>
<gene>
    <name evidence="3" type="ORF">PYTT13_14360</name>
</gene>
<feature type="domain" description="Peptidase M24" evidence="1">
    <location>
        <begin position="173"/>
        <end position="380"/>
    </location>
</feature>
<dbReference type="CDD" id="cd01066">
    <property type="entry name" value="APP_MetAP"/>
    <property type="match status" value="1"/>
</dbReference>
<dbReference type="SUPFAM" id="SSF53092">
    <property type="entry name" value="Creatinase/prolidase N-terminal domain"/>
    <property type="match status" value="1"/>
</dbReference>
<dbReference type="InterPro" id="IPR000587">
    <property type="entry name" value="Creatinase_N"/>
</dbReference>
<dbReference type="Gene3D" id="3.40.350.10">
    <property type="entry name" value="Creatinase/prolidase N-terminal domain"/>
    <property type="match status" value="1"/>
</dbReference>
<dbReference type="GeneID" id="78898830"/>
<dbReference type="GO" id="GO:0004177">
    <property type="term" value="F:aminopeptidase activity"/>
    <property type="evidence" value="ECO:0007669"/>
    <property type="project" value="UniProtKB-KW"/>
</dbReference>
<keyword evidence="3" id="KW-0645">Protease</keyword>
<dbReference type="PANTHER" id="PTHR46112">
    <property type="entry name" value="AMINOPEPTIDASE"/>
    <property type="match status" value="1"/>
</dbReference>
<evidence type="ECO:0000259" key="2">
    <source>
        <dbReference type="Pfam" id="PF01321"/>
    </source>
</evidence>
<feature type="domain" description="Creatinase N-terminal" evidence="2">
    <location>
        <begin position="31"/>
        <end position="165"/>
    </location>
</feature>
<keyword evidence="3" id="KW-0031">Aminopeptidase</keyword>
<dbReference type="InterPro" id="IPR050659">
    <property type="entry name" value="Peptidase_M24B"/>
</dbReference>
<dbReference type="Gene3D" id="3.90.230.10">
    <property type="entry name" value="Creatinase/methionine aminopeptidase superfamily"/>
    <property type="match status" value="1"/>
</dbReference>